<dbReference type="Gene3D" id="3.40.50.300">
    <property type="entry name" value="P-loop containing nucleotide triphosphate hydrolases"/>
    <property type="match status" value="1"/>
</dbReference>
<evidence type="ECO:0000313" key="8">
    <source>
        <dbReference type="Proteomes" id="UP001438707"/>
    </source>
</evidence>
<dbReference type="InterPro" id="IPR016151">
    <property type="entry name" value="DNA_mismatch_repair_MutS_N"/>
</dbReference>
<dbReference type="PANTHER" id="PTHR48448">
    <property type="entry name" value="MUTL PROTEIN ISOFORM 1"/>
    <property type="match status" value="1"/>
</dbReference>
<dbReference type="InterPro" id="IPR000432">
    <property type="entry name" value="DNA_mismatch_repair_MutS_C"/>
</dbReference>
<dbReference type="GO" id="GO:0030983">
    <property type="term" value="F:mismatched DNA binding"/>
    <property type="evidence" value="ECO:0007669"/>
    <property type="project" value="InterPro"/>
</dbReference>
<feature type="region of interest" description="Disordered" evidence="5">
    <location>
        <begin position="1163"/>
        <end position="1193"/>
    </location>
</feature>
<evidence type="ECO:0000256" key="1">
    <source>
        <dbReference type="ARBA" id="ARBA00022741"/>
    </source>
</evidence>
<dbReference type="InterPro" id="IPR053276">
    <property type="entry name" value="MtDNA_mismatch_repair_MutS"/>
</dbReference>
<dbReference type="Gene3D" id="3.40.1170.10">
    <property type="entry name" value="DNA repair protein MutS, domain I"/>
    <property type="match status" value="1"/>
</dbReference>
<feature type="domain" description="DNA mismatch repair proteins mutS family" evidence="6">
    <location>
        <begin position="843"/>
        <end position="859"/>
    </location>
</feature>
<name>A0AAW1RHC7_9CHLO</name>
<sequence length="1193" mass="129879">MTSAARRLCVVSFALSRASNGPQPNRVVLWRAPSWQKSKCTTAPASDIHPQRQPVRPHARKADINQTASLETQAFWEQLLTQVQKPNAKKLLDQLDLSNPMGVRVLPGRRTGKAPLYPYFLKVKHEHPRKIVLVRVGEFYETMGTDAILLVQHAGLNPMGQGNPPRAGCPIINLRKTLTDLVVEAGIPTVVCEEVPDEYTYGQRKSQKTRFVAGVVTPAQPQYMHGLVDGAADVSLEDAAPLLGISASVGGYQVMEVRLDTHTCTVMEGLTEDAVSARIHQGGMVPPLYIHKSAQSNKASQLSEASFEAEWMHRVAAVSRSQVGLVRRYSSPDPLDGLLEMVRIENGLAANTAFQMVKSSTLNRPKPLFLSTAQQLGIHRTRGMVSLLDSLLSSEASMASRQWLKRLLLLPPPTHIAHSIAQACQLLTDLQDPLPWYPLMSSRDIVLRLSSQEASDVFFRELVLLLSAVGATTSSDTLRPIAEQILQPVELDTGVQQDCAGLHAACRTVLQKIGSIIQDPYGNAVRDQDGNAHAEDIASASGMEILGIFFRHNETFRGKVQDGLMKAELFKVETAGQAVETELQRLYMPLSRVGLNRDLTKMRPCIIFDKDNNAIWLKIVRNSKASELSESLALEHPRDRNGKVVLDRWSTAELEGALNSYREACLTASKAVRMHLCSLAKSIKVDTQALVTASTFAVIVTTLENHVREASRRGWGVAEQLSREQCLKDDPGSRRTMEIDRMWPYWLDARSASTVTNSVSMSSMFLLTGPNMAGKSTILRSLCAVAVLGACGLMIPAARACLPYTDAFILRNFSADSPLEGRSSFAVEMIEMRHVLEDVTEHALILIDELGKGTEVKAGTAIAGAMLEQLHDSCCRGAFATHLHQLLDLPIRVPRLVNMMMETCAAHPDSRQTASIEALEDMNAAHQAQLITGRKPTWKMVEGTSKESLALDVALQWRVPAAVVRRAASLLLEHDQLDDRQEAMDHKNGLMVEPAGQIEGSSSHGPVGNSIHDAAARLQEASESQMNSSPGPAEPVKADSTFAGPQQLDGASLSDTTGASSSCSFTAAPMVIAARQNPPPSTVGCSCVYVVRRQDGWFYCGQTDDLRGRLQTHRRSGVVKGGPRMEAAYVTIPSGQEGQSLAKAIERQAILALQHAGFPMLSVTDSRSKQSPKGRLGHGQNATPLAADLSGTA</sequence>
<dbReference type="PANTHER" id="PTHR48448:SF1">
    <property type="entry name" value="MUTL PROTEIN ISOFORM 1"/>
    <property type="match status" value="1"/>
</dbReference>
<dbReference type="GO" id="GO:0005524">
    <property type="term" value="F:ATP binding"/>
    <property type="evidence" value="ECO:0007669"/>
    <property type="project" value="UniProtKB-KW"/>
</dbReference>
<dbReference type="GO" id="GO:0006298">
    <property type="term" value="P:mismatch repair"/>
    <property type="evidence" value="ECO:0007669"/>
    <property type="project" value="InterPro"/>
</dbReference>
<dbReference type="SUPFAM" id="SSF55271">
    <property type="entry name" value="DNA repair protein MutS, domain I"/>
    <property type="match status" value="1"/>
</dbReference>
<dbReference type="EMBL" id="JALJOS010000011">
    <property type="protein sequence ID" value="KAK9832926.1"/>
    <property type="molecule type" value="Genomic_DNA"/>
</dbReference>
<dbReference type="AlphaFoldDB" id="A0AAW1RHC7"/>
<keyword evidence="8" id="KW-1185">Reference proteome</keyword>
<evidence type="ECO:0000256" key="3">
    <source>
        <dbReference type="ARBA" id="ARBA00022840"/>
    </source>
</evidence>
<keyword evidence="3" id="KW-0067">ATP-binding</keyword>
<dbReference type="SMART" id="SM00534">
    <property type="entry name" value="MUTSac"/>
    <property type="match status" value="1"/>
</dbReference>
<reference evidence="7 8" key="1">
    <citation type="journal article" date="2024" name="Nat. Commun.">
        <title>Phylogenomics reveals the evolutionary origins of lichenization in chlorophyte algae.</title>
        <authorList>
            <person name="Puginier C."/>
            <person name="Libourel C."/>
            <person name="Otte J."/>
            <person name="Skaloud P."/>
            <person name="Haon M."/>
            <person name="Grisel S."/>
            <person name="Petersen M."/>
            <person name="Berrin J.G."/>
            <person name="Delaux P.M."/>
            <person name="Dal Grande F."/>
            <person name="Keller J."/>
        </authorList>
    </citation>
    <scope>NUCLEOTIDE SEQUENCE [LARGE SCALE GENOMIC DNA]</scope>
    <source>
        <strain evidence="7 8">SAG 2145</strain>
    </source>
</reference>
<dbReference type="SUPFAM" id="SSF52540">
    <property type="entry name" value="P-loop containing nucleoside triphosphate hydrolases"/>
    <property type="match status" value="1"/>
</dbReference>
<dbReference type="Proteomes" id="UP001438707">
    <property type="component" value="Unassembled WGS sequence"/>
</dbReference>
<gene>
    <name evidence="7" type="ORF">WJX74_001881</name>
</gene>
<accession>A0AAW1RHC7</accession>
<organism evidence="7 8">
    <name type="scientific">Apatococcus lobatus</name>
    <dbReference type="NCBI Taxonomy" id="904363"/>
    <lineage>
        <taxon>Eukaryota</taxon>
        <taxon>Viridiplantae</taxon>
        <taxon>Chlorophyta</taxon>
        <taxon>core chlorophytes</taxon>
        <taxon>Trebouxiophyceae</taxon>
        <taxon>Chlorellales</taxon>
        <taxon>Chlorellaceae</taxon>
        <taxon>Apatococcus</taxon>
    </lineage>
</organism>
<protein>
    <recommendedName>
        <fullName evidence="6">DNA mismatch repair proteins mutS family domain-containing protein</fullName>
    </recommendedName>
</protein>
<keyword evidence="2" id="KW-0227">DNA damage</keyword>
<keyword evidence="4" id="KW-0238">DNA-binding</keyword>
<evidence type="ECO:0000256" key="4">
    <source>
        <dbReference type="ARBA" id="ARBA00023125"/>
    </source>
</evidence>
<keyword evidence="1" id="KW-0547">Nucleotide-binding</keyword>
<evidence type="ECO:0000313" key="7">
    <source>
        <dbReference type="EMBL" id="KAK9832926.1"/>
    </source>
</evidence>
<evidence type="ECO:0000256" key="2">
    <source>
        <dbReference type="ARBA" id="ARBA00022763"/>
    </source>
</evidence>
<dbReference type="Pfam" id="PF01624">
    <property type="entry name" value="MutS_I"/>
    <property type="match status" value="1"/>
</dbReference>
<proteinExistence type="predicted"/>
<feature type="region of interest" description="Disordered" evidence="5">
    <location>
        <begin position="1019"/>
        <end position="1058"/>
    </location>
</feature>
<dbReference type="Pfam" id="PF00488">
    <property type="entry name" value="MutS_V"/>
    <property type="match status" value="1"/>
</dbReference>
<dbReference type="InterPro" id="IPR007695">
    <property type="entry name" value="DNA_mismatch_repair_MutS-lik_N"/>
</dbReference>
<dbReference type="PROSITE" id="PS00486">
    <property type="entry name" value="DNA_MISMATCH_REPAIR_2"/>
    <property type="match status" value="1"/>
</dbReference>
<evidence type="ECO:0000256" key="5">
    <source>
        <dbReference type="SAM" id="MobiDB-lite"/>
    </source>
</evidence>
<evidence type="ECO:0000259" key="6">
    <source>
        <dbReference type="PROSITE" id="PS00486"/>
    </source>
</evidence>
<comment type="caution">
    <text evidence="7">The sequence shown here is derived from an EMBL/GenBank/DDBJ whole genome shotgun (WGS) entry which is preliminary data.</text>
</comment>
<dbReference type="InterPro" id="IPR027417">
    <property type="entry name" value="P-loop_NTPase"/>
</dbReference>
<feature type="compositionally biased region" description="Polar residues" evidence="5">
    <location>
        <begin position="1021"/>
        <end position="1030"/>
    </location>
</feature>